<dbReference type="InterPro" id="IPR006638">
    <property type="entry name" value="Elp3/MiaA/NifB-like_rSAM"/>
</dbReference>
<feature type="binding site" evidence="6">
    <location>
        <position position="90"/>
    </location>
    <ligand>
        <name>[4Fe-4S] cluster</name>
        <dbReference type="ChEBI" id="CHEBI:49883"/>
        <note>4Fe-4S-S-AdoMet</note>
    </ligand>
</feature>
<dbReference type="Pfam" id="PF04055">
    <property type="entry name" value="Radical_SAM"/>
    <property type="match status" value="1"/>
</dbReference>
<dbReference type="InterPro" id="IPR007197">
    <property type="entry name" value="rSAM"/>
</dbReference>
<feature type="binding site" evidence="6">
    <location>
        <position position="87"/>
    </location>
    <ligand>
        <name>[4Fe-4S] cluster</name>
        <dbReference type="ChEBI" id="CHEBI:49883"/>
        <note>4Fe-4S-S-AdoMet</note>
    </ligand>
</feature>
<reference evidence="9" key="1">
    <citation type="journal article" date="2018" name="Science">
        <title>A primordial and reversible TCA cycle in a facultatively chemolithoautotrophic thermophile.</title>
        <authorList>
            <person name="Nunoura T."/>
            <person name="Chikaraishi Y."/>
            <person name="Izaki R."/>
            <person name="Suwa T."/>
            <person name="Sato T."/>
            <person name="Harada T."/>
            <person name="Mori K."/>
            <person name="Kato Y."/>
            <person name="Miyazaki M."/>
            <person name="Shimamura S."/>
            <person name="Yanagawa K."/>
            <person name="Shuto A."/>
            <person name="Ohkouchi N."/>
            <person name="Fujita N."/>
            <person name="Takaki Y."/>
            <person name="Atomi H."/>
            <person name="Takai K."/>
        </authorList>
    </citation>
    <scope>NUCLEOTIDE SEQUENCE [LARGE SCALE GENOMIC DNA]</scope>
    <source>
        <strain evidence="9">DSM 17441 / JCM 13301 / NBRC 103674 / ABI70S6</strain>
    </source>
</reference>
<feature type="domain" description="Radical SAM core" evidence="7">
    <location>
        <begin position="68"/>
        <end position="285"/>
    </location>
</feature>
<dbReference type="GO" id="GO:0016829">
    <property type="term" value="F:lyase activity"/>
    <property type="evidence" value="ECO:0007669"/>
    <property type="project" value="UniProtKB-KW"/>
</dbReference>
<dbReference type="SFLD" id="SFLDS00029">
    <property type="entry name" value="Radical_SAM"/>
    <property type="match status" value="1"/>
</dbReference>
<keyword evidence="1" id="KW-0004">4Fe-4S</keyword>
<dbReference type="Gene3D" id="3.20.20.70">
    <property type="entry name" value="Aldolase class I"/>
    <property type="match status" value="1"/>
</dbReference>
<dbReference type="GO" id="GO:0046872">
    <property type="term" value="F:metal ion binding"/>
    <property type="evidence" value="ECO:0007669"/>
    <property type="project" value="UniProtKB-KW"/>
</dbReference>
<evidence type="ECO:0000313" key="8">
    <source>
        <dbReference type="EMBL" id="BAT71480.1"/>
    </source>
</evidence>
<dbReference type="STRING" id="1298851.TST_0674"/>
<dbReference type="GO" id="GO:0051539">
    <property type="term" value="F:4 iron, 4 sulfur cluster binding"/>
    <property type="evidence" value="ECO:0007669"/>
    <property type="project" value="UniProtKB-KW"/>
</dbReference>
<keyword evidence="9" id="KW-1185">Reference proteome</keyword>
<dbReference type="PIRSF" id="PIRSF004869">
    <property type="entry name" value="PflX_prd"/>
    <property type="match status" value="1"/>
</dbReference>
<dbReference type="PROSITE" id="PS51918">
    <property type="entry name" value="RADICAL_SAM"/>
    <property type="match status" value="1"/>
</dbReference>
<keyword evidence="4 6" id="KW-0408">Iron</keyword>
<dbReference type="KEGG" id="ttk:TST_0674"/>
<evidence type="ECO:0000256" key="2">
    <source>
        <dbReference type="ARBA" id="ARBA00022691"/>
    </source>
</evidence>
<keyword evidence="8" id="KW-0670">Pyruvate</keyword>
<name>A0A0S3QT18_THET7</name>
<dbReference type="InterPro" id="IPR058240">
    <property type="entry name" value="rSAM_sf"/>
</dbReference>
<evidence type="ECO:0000256" key="5">
    <source>
        <dbReference type="ARBA" id="ARBA00023014"/>
    </source>
</evidence>
<dbReference type="InterPro" id="IPR016431">
    <property type="entry name" value="Pyrv-formate_lyase-activ_prd"/>
</dbReference>
<dbReference type="InterPro" id="IPR027596">
    <property type="entry name" value="AmmeMemoSam_rS"/>
</dbReference>
<keyword evidence="8" id="KW-0560">Oxidoreductase</keyword>
<keyword evidence="3 6" id="KW-0479">Metal-binding</keyword>
<sequence length="332" mass="37901">MKPVAKYWEALENKKVKCLLCPRGCIIAEGKRGFCRVRGNIDGKLVALGYGEVVSIANDPIEKKPLYHFYPGSYIISTACNGCNLGCLHCQNYEISQFDCPTRYVSPEDMVELAIRHKSKGICFTYTEPLVWFEYIMDVAKIAKDYDLPIVLVSNGQINEEPFLELIPYIDAMNIDLKSISSEFYEKICRGGSLEATLRTIRLAFEHGVHVEVTNLIIPTLNDSKEDIEQLVDFMVSVSPDIPLHFTRFYPYYKLTNLPPTPLETLLTAREIALAKRVKYVYVGNVPDDRLNSTYCPSCGRLLIKRTGFFETYNYLEKDRCPQCGEKVYGRF</sequence>
<evidence type="ECO:0000256" key="1">
    <source>
        <dbReference type="ARBA" id="ARBA00022485"/>
    </source>
</evidence>
<dbReference type="PANTHER" id="PTHR30352:SF5">
    <property type="entry name" value="PYRUVATE FORMATE-LYASE 1-ACTIVATING ENZYME"/>
    <property type="match status" value="1"/>
</dbReference>
<dbReference type="EMBL" id="AP013035">
    <property type="protein sequence ID" value="BAT71480.1"/>
    <property type="molecule type" value="Genomic_DNA"/>
</dbReference>
<evidence type="ECO:0000256" key="4">
    <source>
        <dbReference type="ARBA" id="ARBA00023004"/>
    </source>
</evidence>
<evidence type="ECO:0000313" key="9">
    <source>
        <dbReference type="Proteomes" id="UP000063234"/>
    </source>
</evidence>
<comment type="cofactor">
    <cofactor evidence="6">
        <name>[4Fe-4S] cluster</name>
        <dbReference type="ChEBI" id="CHEBI:49883"/>
    </cofactor>
    <text evidence="6">Binds 1 [4Fe-4S] cluster. The cluster is coordinated with 3 cysteines and an exchangeable S-adenosyl-L-methionine.</text>
</comment>
<dbReference type="CDD" id="cd01335">
    <property type="entry name" value="Radical_SAM"/>
    <property type="match status" value="1"/>
</dbReference>
<evidence type="ECO:0000256" key="3">
    <source>
        <dbReference type="ARBA" id="ARBA00022723"/>
    </source>
</evidence>
<dbReference type="InterPro" id="IPR013785">
    <property type="entry name" value="Aldolase_TIM"/>
</dbReference>
<gene>
    <name evidence="8" type="ORF">TST_0674</name>
</gene>
<dbReference type="EC" id="1.97.1.4" evidence="8"/>
<dbReference type="SMART" id="SM00729">
    <property type="entry name" value="Elp3"/>
    <property type="match status" value="1"/>
</dbReference>
<organism evidence="8 9">
    <name type="scientific">Thermosulfidibacter takaii (strain DSM 17441 / JCM 13301 / NBRC 103674 / ABI70S6)</name>
    <dbReference type="NCBI Taxonomy" id="1298851"/>
    <lineage>
        <taxon>Bacteria</taxon>
        <taxon>Pseudomonadati</taxon>
        <taxon>Thermosulfidibacterota</taxon>
        <taxon>Thermosulfidibacteria</taxon>
        <taxon>Thermosulfidibacterales</taxon>
        <taxon>Thermosulfidibacteraceae</taxon>
    </lineage>
</organism>
<keyword evidence="8" id="KW-0456">Lyase</keyword>
<evidence type="ECO:0000259" key="7">
    <source>
        <dbReference type="PROSITE" id="PS51918"/>
    </source>
</evidence>
<dbReference type="PANTHER" id="PTHR30352">
    <property type="entry name" value="PYRUVATE FORMATE-LYASE-ACTIVATING ENZYME"/>
    <property type="match status" value="1"/>
</dbReference>
<keyword evidence="5 6" id="KW-0411">Iron-sulfur</keyword>
<keyword evidence="2 6" id="KW-0949">S-adenosyl-L-methionine</keyword>
<feature type="binding site" evidence="6">
    <location>
        <position position="83"/>
    </location>
    <ligand>
        <name>[4Fe-4S] cluster</name>
        <dbReference type="ChEBI" id="CHEBI:49883"/>
        <note>4Fe-4S-S-AdoMet</note>
    </ligand>
</feature>
<dbReference type="NCBIfam" id="TIGR04337">
    <property type="entry name" value="AmmeMemoSam_rS"/>
    <property type="match status" value="1"/>
</dbReference>
<dbReference type="Proteomes" id="UP000063234">
    <property type="component" value="Chromosome"/>
</dbReference>
<dbReference type="AlphaFoldDB" id="A0A0S3QT18"/>
<accession>A0A0S3QT18</accession>
<dbReference type="InterPro" id="IPR034457">
    <property type="entry name" value="Organic_radical-activating"/>
</dbReference>
<dbReference type="SUPFAM" id="SSF102114">
    <property type="entry name" value="Radical SAM enzymes"/>
    <property type="match status" value="1"/>
</dbReference>
<proteinExistence type="predicted"/>
<protein>
    <submittedName>
        <fullName evidence="8">Pyruvate formate lyase activating enzyme</fullName>
        <ecNumber evidence="8">1.97.1.4</ecNumber>
    </submittedName>
</protein>
<evidence type="ECO:0000256" key="6">
    <source>
        <dbReference type="PIRSR" id="PIRSR004869-50"/>
    </source>
</evidence>
<dbReference type="OrthoDB" id="9778883at2"/>
<dbReference type="SFLD" id="SFLDG01101">
    <property type="entry name" value="Uncharacterised_Radical_SAM_Su"/>
    <property type="match status" value="1"/>
</dbReference>
<dbReference type="GO" id="GO:0043365">
    <property type="term" value="F:[formate-C-acetyltransferase]-activating enzyme activity"/>
    <property type="evidence" value="ECO:0007669"/>
    <property type="project" value="UniProtKB-EC"/>
</dbReference>
<dbReference type="PATRIC" id="fig|1298851.3.peg.700"/>